<gene>
    <name evidence="1" type="ORF">HanXRQr2_Chr00c104g0833871</name>
</gene>
<keyword evidence="2" id="KW-1185">Reference proteome</keyword>
<dbReference type="AlphaFoldDB" id="A0A9K3P4W7"/>
<comment type="caution">
    <text evidence="1">The sequence shown here is derived from an EMBL/GenBank/DDBJ whole genome shotgun (WGS) entry which is preliminary data.</text>
</comment>
<reference evidence="1" key="2">
    <citation type="submission" date="2020-06" db="EMBL/GenBank/DDBJ databases">
        <title>Helianthus annuus Genome sequencing and assembly Release 2.</title>
        <authorList>
            <person name="Gouzy J."/>
            <person name="Langlade N."/>
            <person name="Munos S."/>
        </authorList>
    </citation>
    <scope>NUCLEOTIDE SEQUENCE</scope>
    <source>
        <tissue evidence="1">Leaves</tissue>
    </source>
</reference>
<protein>
    <submittedName>
        <fullName evidence="1">Uncharacterized protein</fullName>
    </submittedName>
</protein>
<name>A0A9K3P4W7_HELAN</name>
<reference evidence="1" key="1">
    <citation type="journal article" date="2017" name="Nature">
        <title>The sunflower genome provides insights into oil metabolism, flowering and Asterid evolution.</title>
        <authorList>
            <person name="Badouin H."/>
            <person name="Gouzy J."/>
            <person name="Grassa C.J."/>
            <person name="Murat F."/>
            <person name="Staton S.E."/>
            <person name="Cottret L."/>
            <person name="Lelandais-Briere C."/>
            <person name="Owens G.L."/>
            <person name="Carrere S."/>
            <person name="Mayjonade B."/>
            <person name="Legrand L."/>
            <person name="Gill N."/>
            <person name="Kane N.C."/>
            <person name="Bowers J.E."/>
            <person name="Hubner S."/>
            <person name="Bellec A."/>
            <person name="Berard A."/>
            <person name="Berges H."/>
            <person name="Blanchet N."/>
            <person name="Boniface M.C."/>
            <person name="Brunel D."/>
            <person name="Catrice O."/>
            <person name="Chaidir N."/>
            <person name="Claudel C."/>
            <person name="Donnadieu C."/>
            <person name="Faraut T."/>
            <person name="Fievet G."/>
            <person name="Helmstetter N."/>
            <person name="King M."/>
            <person name="Knapp S.J."/>
            <person name="Lai Z."/>
            <person name="Le Paslier M.C."/>
            <person name="Lippi Y."/>
            <person name="Lorenzon L."/>
            <person name="Mandel J.R."/>
            <person name="Marage G."/>
            <person name="Marchand G."/>
            <person name="Marquand E."/>
            <person name="Bret-Mestries E."/>
            <person name="Morien E."/>
            <person name="Nambeesan S."/>
            <person name="Nguyen T."/>
            <person name="Pegot-Espagnet P."/>
            <person name="Pouilly N."/>
            <person name="Raftis F."/>
            <person name="Sallet E."/>
            <person name="Schiex T."/>
            <person name="Thomas J."/>
            <person name="Vandecasteele C."/>
            <person name="Vares D."/>
            <person name="Vear F."/>
            <person name="Vautrin S."/>
            <person name="Crespi M."/>
            <person name="Mangin B."/>
            <person name="Burke J.M."/>
            <person name="Salse J."/>
            <person name="Munos S."/>
            <person name="Vincourt P."/>
            <person name="Rieseberg L.H."/>
            <person name="Langlade N.B."/>
        </authorList>
    </citation>
    <scope>NUCLEOTIDE SEQUENCE</scope>
    <source>
        <tissue evidence="1">Leaves</tissue>
    </source>
</reference>
<accession>A0A9K3P4W7</accession>
<evidence type="ECO:0000313" key="2">
    <source>
        <dbReference type="Proteomes" id="UP000215914"/>
    </source>
</evidence>
<dbReference type="EMBL" id="MNCJ02000104">
    <property type="protein sequence ID" value="KAF5824181.1"/>
    <property type="molecule type" value="Genomic_DNA"/>
</dbReference>
<sequence>MIEQHNKKFQLKVTGEKLLNLMLRFNWRRLSAETKLKSEVQLQDLIATCFSQCQSQ</sequence>
<organism evidence="1 2">
    <name type="scientific">Helianthus annuus</name>
    <name type="common">Common sunflower</name>
    <dbReference type="NCBI Taxonomy" id="4232"/>
    <lineage>
        <taxon>Eukaryota</taxon>
        <taxon>Viridiplantae</taxon>
        <taxon>Streptophyta</taxon>
        <taxon>Embryophyta</taxon>
        <taxon>Tracheophyta</taxon>
        <taxon>Spermatophyta</taxon>
        <taxon>Magnoliopsida</taxon>
        <taxon>eudicotyledons</taxon>
        <taxon>Gunneridae</taxon>
        <taxon>Pentapetalae</taxon>
        <taxon>asterids</taxon>
        <taxon>campanulids</taxon>
        <taxon>Asterales</taxon>
        <taxon>Asteraceae</taxon>
        <taxon>Asteroideae</taxon>
        <taxon>Heliantheae alliance</taxon>
        <taxon>Heliantheae</taxon>
        <taxon>Helianthus</taxon>
    </lineage>
</organism>
<dbReference type="Proteomes" id="UP000215914">
    <property type="component" value="Unassembled WGS sequence"/>
</dbReference>
<proteinExistence type="predicted"/>
<evidence type="ECO:0000313" key="1">
    <source>
        <dbReference type="EMBL" id="KAF5824181.1"/>
    </source>
</evidence>